<reference evidence="1" key="1">
    <citation type="submission" date="2020-05" db="EMBL/GenBank/DDBJ databases">
        <authorList>
            <person name="Chiriac C."/>
            <person name="Salcher M."/>
            <person name="Ghai R."/>
            <person name="Kavagutti S V."/>
        </authorList>
    </citation>
    <scope>NUCLEOTIDE SEQUENCE</scope>
</reference>
<dbReference type="Pfam" id="PF04134">
    <property type="entry name" value="DCC1-like"/>
    <property type="match status" value="1"/>
</dbReference>
<dbReference type="AlphaFoldDB" id="A0A6J6H5R0"/>
<dbReference type="EMBL" id="CAEZUU010000031">
    <property type="protein sequence ID" value="CAB4608366.1"/>
    <property type="molecule type" value="Genomic_DNA"/>
</dbReference>
<proteinExistence type="predicted"/>
<dbReference type="GO" id="GO:0015035">
    <property type="term" value="F:protein-disulfide reductase activity"/>
    <property type="evidence" value="ECO:0007669"/>
    <property type="project" value="InterPro"/>
</dbReference>
<organism evidence="1">
    <name type="scientific">freshwater metagenome</name>
    <dbReference type="NCBI Taxonomy" id="449393"/>
    <lineage>
        <taxon>unclassified sequences</taxon>
        <taxon>metagenomes</taxon>
        <taxon>ecological metagenomes</taxon>
    </lineage>
</organism>
<dbReference type="InterPro" id="IPR007263">
    <property type="entry name" value="DCC1-like"/>
</dbReference>
<protein>
    <submittedName>
        <fullName evidence="1">Unannotated protein</fullName>
    </submittedName>
</protein>
<name>A0A6J6H5R0_9ZZZZ</name>
<gene>
    <name evidence="1" type="ORF">UFOPK1857_00252</name>
</gene>
<evidence type="ECO:0000313" key="1">
    <source>
        <dbReference type="EMBL" id="CAB4608366.1"/>
    </source>
</evidence>
<accession>A0A6J6H5R0</accession>
<sequence>MNTDALLIYDGDCAFCKQSLKWALEKLPEFCRYVAFQKVDFNEFGLKLNDVKSQVWLIEGEKRLGGHRAISWLFRQQKPLGWRTLGALIDWFSPISALVYRWVANNRHRLPGGTKECTIDDRP</sequence>